<accession>A0ABN3QLN8</accession>
<evidence type="ECO:0008006" key="3">
    <source>
        <dbReference type="Google" id="ProtNLM"/>
    </source>
</evidence>
<evidence type="ECO:0000313" key="2">
    <source>
        <dbReference type="Proteomes" id="UP001501447"/>
    </source>
</evidence>
<proteinExistence type="predicted"/>
<keyword evidence="2" id="KW-1185">Reference proteome</keyword>
<comment type="caution">
    <text evidence="1">The sequence shown here is derived from an EMBL/GenBank/DDBJ whole genome shotgun (WGS) entry which is preliminary data.</text>
</comment>
<evidence type="ECO:0000313" key="1">
    <source>
        <dbReference type="EMBL" id="GAA2629592.1"/>
    </source>
</evidence>
<dbReference type="RefSeq" id="WP_344568861.1">
    <property type="nucleotide sequence ID" value="NZ_BAAARJ010000018.1"/>
</dbReference>
<dbReference type="Proteomes" id="UP001501447">
    <property type="component" value="Unassembled WGS sequence"/>
</dbReference>
<organism evidence="1 2">
    <name type="scientific">Streptomyces axinellae</name>
    <dbReference type="NCBI Taxonomy" id="552788"/>
    <lineage>
        <taxon>Bacteria</taxon>
        <taxon>Bacillati</taxon>
        <taxon>Actinomycetota</taxon>
        <taxon>Actinomycetes</taxon>
        <taxon>Kitasatosporales</taxon>
        <taxon>Streptomycetaceae</taxon>
        <taxon>Streptomyces</taxon>
    </lineage>
</organism>
<gene>
    <name evidence="1" type="ORF">GCM10009863_51200</name>
</gene>
<reference evidence="1 2" key="1">
    <citation type="journal article" date="2019" name="Int. J. Syst. Evol. Microbiol.">
        <title>The Global Catalogue of Microorganisms (GCM) 10K type strain sequencing project: providing services to taxonomists for standard genome sequencing and annotation.</title>
        <authorList>
            <consortium name="The Broad Institute Genomics Platform"/>
            <consortium name="The Broad Institute Genome Sequencing Center for Infectious Disease"/>
            <person name="Wu L."/>
            <person name="Ma J."/>
        </authorList>
    </citation>
    <scope>NUCLEOTIDE SEQUENCE [LARGE SCALE GENOMIC DNA]</scope>
    <source>
        <strain evidence="1 2">JCM 16373</strain>
    </source>
</reference>
<sequence length="133" mass="14215">MSTTPLVAFPDVEAAVTGYLRGQLDPGVTVGTEWPEDLAQHLPVVAVSRGGGGTYTRLVLDQPTLDIDVLAADKATAHDLVQQVRGLIFAAEGLALGDARVARVEDTSLIWLPDPTTALPRYVLVMSLRVRRA</sequence>
<protein>
    <recommendedName>
        <fullName evidence="3">DUF3168 domain-containing protein</fullName>
    </recommendedName>
</protein>
<name>A0ABN3QLN8_9ACTN</name>
<dbReference type="EMBL" id="BAAARJ010000018">
    <property type="protein sequence ID" value="GAA2629592.1"/>
    <property type="molecule type" value="Genomic_DNA"/>
</dbReference>